<feature type="region of interest" description="Disordered" evidence="3">
    <location>
        <begin position="1"/>
        <end position="20"/>
    </location>
</feature>
<evidence type="ECO:0000256" key="3">
    <source>
        <dbReference type="SAM" id="MobiDB-lite"/>
    </source>
</evidence>
<dbReference type="PANTHER" id="PTHR43877">
    <property type="entry name" value="AMINOALKYLPHOSPHONATE N-ACETYLTRANSFERASE-RELATED-RELATED"/>
    <property type="match status" value="1"/>
</dbReference>
<gene>
    <name evidence="5" type="ORF">MED297_21152</name>
</gene>
<accession>A4B9Y5</accession>
<organism evidence="5 6">
    <name type="scientific">Reinekea blandensis MED297</name>
    <dbReference type="NCBI Taxonomy" id="314283"/>
    <lineage>
        <taxon>Bacteria</taxon>
        <taxon>Pseudomonadati</taxon>
        <taxon>Pseudomonadota</taxon>
        <taxon>Gammaproteobacteria</taxon>
        <taxon>Oceanospirillales</taxon>
        <taxon>Saccharospirillaceae</taxon>
        <taxon>Reinekea</taxon>
    </lineage>
</organism>
<comment type="caution">
    <text evidence="5">The sequence shown here is derived from an EMBL/GenBank/DDBJ whole genome shotgun (WGS) entry which is preliminary data.</text>
</comment>
<protein>
    <submittedName>
        <fullName evidence="5">Histone acetyltransferase HPA2</fullName>
    </submittedName>
</protein>
<feature type="compositionally biased region" description="Polar residues" evidence="3">
    <location>
        <begin position="7"/>
        <end position="18"/>
    </location>
</feature>
<dbReference type="EMBL" id="AAOE01000001">
    <property type="protein sequence ID" value="EAR11436.1"/>
    <property type="molecule type" value="Genomic_DNA"/>
</dbReference>
<keyword evidence="6" id="KW-1185">Reference proteome</keyword>
<dbReference type="STRING" id="314283.MED297_21152"/>
<dbReference type="PANTHER" id="PTHR43877:SF2">
    <property type="entry name" value="AMINOALKYLPHOSPHONATE N-ACETYLTRANSFERASE-RELATED"/>
    <property type="match status" value="1"/>
</dbReference>
<evidence type="ECO:0000259" key="4">
    <source>
        <dbReference type="PROSITE" id="PS51186"/>
    </source>
</evidence>
<sequence length="154" mass="17560">MTDQRRFQQTMSMNSDPSPSDVGELYDGLDAYNMAHLPGFTRQRRLWTVRNDQDELIAGLYGQAHMSSFHVDYLWIDESARGHGLGSMLIQQVETEARALGIYRVYLDTYTFQAPGFYAKLGFVETGRFQDFPTEGVDKIFLVKDLSTPESEEG</sequence>
<dbReference type="InterPro" id="IPR000182">
    <property type="entry name" value="GNAT_dom"/>
</dbReference>
<reference evidence="5 6" key="1">
    <citation type="submission" date="2006-02" db="EMBL/GenBank/DDBJ databases">
        <authorList>
            <person name="Pinhassi J."/>
            <person name="Pedros-Alio C."/>
            <person name="Ferriera S."/>
            <person name="Johnson J."/>
            <person name="Kravitz S."/>
            <person name="Halpern A."/>
            <person name="Remington K."/>
            <person name="Beeson K."/>
            <person name="Tran B."/>
            <person name="Rogers Y.-H."/>
            <person name="Friedman R."/>
            <person name="Venter J.C."/>
        </authorList>
    </citation>
    <scope>NUCLEOTIDE SEQUENCE [LARGE SCALE GENOMIC DNA]</scope>
    <source>
        <strain evidence="5 6">MED297</strain>
    </source>
</reference>
<dbReference type="RefSeq" id="WP_008045090.1">
    <property type="nucleotide sequence ID" value="NZ_CH724151.1"/>
</dbReference>
<dbReference type="InterPro" id="IPR016181">
    <property type="entry name" value="Acyl_CoA_acyltransferase"/>
</dbReference>
<dbReference type="AlphaFoldDB" id="A4B9Y5"/>
<keyword evidence="2" id="KW-0012">Acyltransferase</keyword>
<proteinExistence type="predicted"/>
<dbReference type="Proteomes" id="UP000005953">
    <property type="component" value="Unassembled WGS sequence"/>
</dbReference>
<evidence type="ECO:0000313" key="5">
    <source>
        <dbReference type="EMBL" id="EAR11436.1"/>
    </source>
</evidence>
<evidence type="ECO:0000313" key="6">
    <source>
        <dbReference type="Proteomes" id="UP000005953"/>
    </source>
</evidence>
<evidence type="ECO:0000256" key="2">
    <source>
        <dbReference type="ARBA" id="ARBA00023315"/>
    </source>
</evidence>
<evidence type="ECO:0000256" key="1">
    <source>
        <dbReference type="ARBA" id="ARBA00022679"/>
    </source>
</evidence>
<feature type="domain" description="N-acetyltransferase" evidence="4">
    <location>
        <begin position="1"/>
        <end position="147"/>
    </location>
</feature>
<dbReference type="InterPro" id="IPR050832">
    <property type="entry name" value="Bact_Acetyltransf"/>
</dbReference>
<dbReference type="SUPFAM" id="SSF55729">
    <property type="entry name" value="Acyl-CoA N-acyltransferases (Nat)"/>
    <property type="match status" value="1"/>
</dbReference>
<dbReference type="PROSITE" id="PS51186">
    <property type="entry name" value="GNAT"/>
    <property type="match status" value="1"/>
</dbReference>
<dbReference type="HOGENOM" id="CLU_115862_2_0_6"/>
<dbReference type="CDD" id="cd04301">
    <property type="entry name" value="NAT_SF"/>
    <property type="match status" value="1"/>
</dbReference>
<dbReference type="Pfam" id="PF00583">
    <property type="entry name" value="Acetyltransf_1"/>
    <property type="match status" value="1"/>
</dbReference>
<keyword evidence="1 5" id="KW-0808">Transferase</keyword>
<dbReference type="GO" id="GO:0016747">
    <property type="term" value="F:acyltransferase activity, transferring groups other than amino-acyl groups"/>
    <property type="evidence" value="ECO:0007669"/>
    <property type="project" value="InterPro"/>
</dbReference>
<dbReference type="Gene3D" id="3.40.630.30">
    <property type="match status" value="1"/>
</dbReference>
<name>A4B9Y5_9GAMM</name>